<dbReference type="InterPro" id="IPR036866">
    <property type="entry name" value="RibonucZ/Hydroxyglut_hydro"/>
</dbReference>
<dbReference type="Pfam" id="PF00753">
    <property type="entry name" value="Lactamase_B"/>
    <property type="match status" value="1"/>
</dbReference>
<keyword evidence="3" id="KW-1185">Reference proteome</keyword>
<dbReference type="Proteomes" id="UP000219356">
    <property type="component" value="Unassembled WGS sequence"/>
</dbReference>
<evidence type="ECO:0000313" key="2">
    <source>
        <dbReference type="EMBL" id="SNZ03234.1"/>
    </source>
</evidence>
<evidence type="ECO:0000259" key="1">
    <source>
        <dbReference type="SMART" id="SM00849"/>
    </source>
</evidence>
<protein>
    <submittedName>
        <fullName evidence="2">Metallo-beta-lactamase superfamily protein</fullName>
    </submittedName>
</protein>
<accession>A0A285N185</accession>
<feature type="domain" description="Metallo-beta-lactamase" evidence="1">
    <location>
        <begin position="14"/>
        <end position="219"/>
    </location>
</feature>
<organism evidence="2 3">
    <name type="scientific">Terribacillus aidingensis</name>
    <dbReference type="NCBI Taxonomy" id="586416"/>
    <lineage>
        <taxon>Bacteria</taxon>
        <taxon>Bacillati</taxon>
        <taxon>Bacillota</taxon>
        <taxon>Bacilli</taxon>
        <taxon>Bacillales</taxon>
        <taxon>Bacillaceae</taxon>
        <taxon>Terribacillus</taxon>
    </lineage>
</organism>
<evidence type="ECO:0000313" key="3">
    <source>
        <dbReference type="Proteomes" id="UP000219356"/>
    </source>
</evidence>
<reference evidence="3" key="1">
    <citation type="submission" date="2017-09" db="EMBL/GenBank/DDBJ databases">
        <authorList>
            <person name="Varghese N."/>
            <person name="Submissions S."/>
        </authorList>
    </citation>
    <scope>NUCLEOTIDE SEQUENCE [LARGE SCALE GENOMIC DNA]</scope>
    <source>
        <strain evidence="3">CGMCC 1.8913</strain>
    </source>
</reference>
<dbReference type="PANTHER" id="PTHR11203">
    <property type="entry name" value="CLEAVAGE AND POLYADENYLATION SPECIFICITY FACTOR FAMILY MEMBER"/>
    <property type="match status" value="1"/>
</dbReference>
<dbReference type="InterPro" id="IPR050698">
    <property type="entry name" value="MBL"/>
</dbReference>
<dbReference type="SMART" id="SM00849">
    <property type="entry name" value="Lactamase_B"/>
    <property type="match status" value="1"/>
</dbReference>
<dbReference type="InterPro" id="IPR001279">
    <property type="entry name" value="Metallo-B-lactamas"/>
</dbReference>
<dbReference type="Gene3D" id="3.60.15.10">
    <property type="entry name" value="Ribonuclease Z/Hydroxyacylglutathione hydrolase-like"/>
    <property type="match status" value="1"/>
</dbReference>
<dbReference type="OrthoDB" id="9803916at2"/>
<dbReference type="SUPFAM" id="SSF56281">
    <property type="entry name" value="Metallo-hydrolase/oxidoreductase"/>
    <property type="match status" value="1"/>
</dbReference>
<dbReference type="RefSeq" id="WP_097038609.1">
    <property type="nucleotide sequence ID" value="NZ_OBEK01000001.1"/>
</dbReference>
<gene>
    <name evidence="2" type="ORF">SAMN05421503_0312</name>
</gene>
<proteinExistence type="predicted"/>
<dbReference type="EMBL" id="OBEK01000001">
    <property type="protein sequence ID" value="SNZ03234.1"/>
    <property type="molecule type" value="Genomic_DNA"/>
</dbReference>
<name>A0A285N185_9BACI</name>
<sequence length="368" mass="41201">MINLHILGGFQEYGRNCFLIEHEETDTRIMLDCGVQNGQPEVYPPLTPEIAQSLDAVFLSHVHNDHIGALPLLADMGYEGAVWLSQASFAQLDPIQQHWKQKNSAPYQITAADKLRFTPFSPESKGQSIVLSEHLSFEWGHSGHMLGSVWYIFRIGEESLFYSGDMVLDSITFQTEPPAQSAFQLAIIDSGHGGQVTSRTTSEQTLLKALNDSEVSYQIPVSLSGKACDLILTIYKQLPGRRLFLDQAVRNHLADCLSYAANLNIGMKERLENLLRDERVTILTTDHASEAGIYFTANKICGTKFIPVDSAAHPELFYKAHPDQKDVEKLLQSIQAERLVFFHSKPQDFSKLIAYMPKELTLNGGVYK</sequence>
<dbReference type="GO" id="GO:0004521">
    <property type="term" value="F:RNA endonuclease activity"/>
    <property type="evidence" value="ECO:0007669"/>
    <property type="project" value="TreeGrafter"/>
</dbReference>
<dbReference type="PANTHER" id="PTHR11203:SF37">
    <property type="entry name" value="INTEGRATOR COMPLEX SUBUNIT 11"/>
    <property type="match status" value="1"/>
</dbReference>
<dbReference type="AlphaFoldDB" id="A0A285N185"/>